<dbReference type="RefSeq" id="WP_379572312.1">
    <property type="nucleotide sequence ID" value="NZ_JBHUFV010000019.1"/>
</dbReference>
<keyword evidence="1" id="KW-1133">Transmembrane helix</keyword>
<dbReference type="Pfam" id="PF04235">
    <property type="entry name" value="DUF418"/>
    <property type="match status" value="1"/>
</dbReference>
<keyword evidence="1" id="KW-0812">Transmembrane</keyword>
<keyword evidence="4" id="KW-1185">Reference proteome</keyword>
<protein>
    <submittedName>
        <fullName evidence="3">DUF418 domain-containing protein</fullName>
    </submittedName>
</protein>
<dbReference type="Proteomes" id="UP001597368">
    <property type="component" value="Unassembled WGS sequence"/>
</dbReference>
<feature type="transmembrane region" description="Helical" evidence="1">
    <location>
        <begin position="72"/>
        <end position="93"/>
    </location>
</feature>
<dbReference type="EMBL" id="JBHUFV010000019">
    <property type="protein sequence ID" value="MFD1932246.1"/>
    <property type="molecule type" value="Genomic_DNA"/>
</dbReference>
<evidence type="ECO:0000256" key="1">
    <source>
        <dbReference type="SAM" id="Phobius"/>
    </source>
</evidence>
<accession>A0ABW4SUC1</accession>
<feature type="domain" description="DUF418" evidence="2">
    <location>
        <begin position="5"/>
        <end position="108"/>
    </location>
</feature>
<gene>
    <name evidence="3" type="ORF">ACFSKW_12250</name>
</gene>
<comment type="caution">
    <text evidence="3">The sequence shown here is derived from an EMBL/GenBank/DDBJ whole genome shotgun (WGS) entry which is preliminary data.</text>
</comment>
<sequence length="156" mass="16281">MVGLAVNGLASPLLSDAYVVTLLQRVRRFPAVGAVLSHPGRLAASNHIGQSVLTCLLFTGYGLALGGRLAPIAVMGVAVAIYVVLAALSAWWLRRHRYCPIEYGLRALRTCGDTGGAARAPGGGKGLGPAQPWRVGHTIRQPSLGRRTQLAHGALA</sequence>
<evidence type="ECO:0000313" key="4">
    <source>
        <dbReference type="Proteomes" id="UP001597368"/>
    </source>
</evidence>
<name>A0ABW4SUC1_9ACTN</name>
<reference evidence="4" key="1">
    <citation type="journal article" date="2019" name="Int. J. Syst. Evol. Microbiol.">
        <title>The Global Catalogue of Microorganisms (GCM) 10K type strain sequencing project: providing services to taxonomists for standard genome sequencing and annotation.</title>
        <authorList>
            <consortium name="The Broad Institute Genomics Platform"/>
            <consortium name="The Broad Institute Genome Sequencing Center for Infectious Disease"/>
            <person name="Wu L."/>
            <person name="Ma J."/>
        </authorList>
    </citation>
    <scope>NUCLEOTIDE SEQUENCE [LARGE SCALE GENOMIC DNA]</scope>
    <source>
        <strain evidence="4">ICMP 6774ER</strain>
    </source>
</reference>
<proteinExistence type="predicted"/>
<evidence type="ECO:0000313" key="3">
    <source>
        <dbReference type="EMBL" id="MFD1932246.1"/>
    </source>
</evidence>
<dbReference type="InterPro" id="IPR052529">
    <property type="entry name" value="Bact_Transport_Assoc"/>
</dbReference>
<keyword evidence="1" id="KW-0472">Membrane</keyword>
<organism evidence="3 4">
    <name type="scientific">Nonomuraea mangrovi</name>
    <dbReference type="NCBI Taxonomy" id="2316207"/>
    <lineage>
        <taxon>Bacteria</taxon>
        <taxon>Bacillati</taxon>
        <taxon>Actinomycetota</taxon>
        <taxon>Actinomycetes</taxon>
        <taxon>Streptosporangiales</taxon>
        <taxon>Streptosporangiaceae</taxon>
        <taxon>Nonomuraea</taxon>
    </lineage>
</organism>
<dbReference type="PANTHER" id="PTHR30590:SF2">
    <property type="entry name" value="INNER MEMBRANE PROTEIN"/>
    <property type="match status" value="1"/>
</dbReference>
<evidence type="ECO:0000259" key="2">
    <source>
        <dbReference type="Pfam" id="PF04235"/>
    </source>
</evidence>
<dbReference type="InterPro" id="IPR007349">
    <property type="entry name" value="DUF418"/>
</dbReference>
<dbReference type="PANTHER" id="PTHR30590">
    <property type="entry name" value="INNER MEMBRANE PROTEIN"/>
    <property type="match status" value="1"/>
</dbReference>